<keyword evidence="2" id="KW-1185">Reference proteome</keyword>
<dbReference type="InterPro" id="IPR027417">
    <property type="entry name" value="P-loop_NTPase"/>
</dbReference>
<dbReference type="EMBL" id="JBEVCJ010000012">
    <property type="protein sequence ID" value="MET1255636.1"/>
    <property type="molecule type" value="Genomic_DNA"/>
</dbReference>
<dbReference type="SUPFAM" id="SSF52540">
    <property type="entry name" value="P-loop containing nucleoside triphosphate hydrolases"/>
    <property type="match status" value="1"/>
</dbReference>
<evidence type="ECO:0000313" key="2">
    <source>
        <dbReference type="Proteomes" id="UP001548189"/>
    </source>
</evidence>
<dbReference type="CDD" id="cd03112">
    <property type="entry name" value="CobW-like"/>
    <property type="match status" value="1"/>
</dbReference>
<dbReference type="Proteomes" id="UP001548189">
    <property type="component" value="Unassembled WGS sequence"/>
</dbReference>
<proteinExistence type="predicted"/>
<dbReference type="InterPro" id="IPR051316">
    <property type="entry name" value="Zinc-reg_GTPase_activator"/>
</dbReference>
<sequence length="347" mass="38300">MNQIKKSDGIPTNIITGFLGVGKTTAIMHLLAQKDPTENWAILINEFGEVGIDEKLIAGQGRESSVFMREVPGGCICCAAGLPMQVALNQLIVQAQPDRILIEPTGLGHPTEIIKQLSGTNYASILQLKATITLVDARKLVDKRYTQHETFNQQLAIADILVANKADQYAETDIERLNRYIIDKNWSKSLKIVKNAAIDLTWLEQPNGYSVSHESPVKPSVNQSKPDTQTHHAKMSHHNTQSLPSNDNGIIHIQNSDGEFASSGWIIEPSFVFDFTAVKALIDSIGAERLKAVMITEQGIIGFNKVNNELTIIELDEAMDSRLEIIGTESDSWQQFGERLKGCIIAE</sequence>
<dbReference type="Pfam" id="PF02492">
    <property type="entry name" value="cobW"/>
    <property type="match status" value="1"/>
</dbReference>
<dbReference type="Gene3D" id="3.40.50.300">
    <property type="entry name" value="P-loop containing nucleotide triphosphate hydrolases"/>
    <property type="match status" value="1"/>
</dbReference>
<dbReference type="PANTHER" id="PTHR13748:SF46">
    <property type="entry name" value="ZINC CHAPERONE YEIR"/>
    <property type="match status" value="1"/>
</dbReference>
<accession>A0ABV2BUL9</accession>
<name>A0ABV2BUL9_9GAMM</name>
<dbReference type="PANTHER" id="PTHR13748">
    <property type="entry name" value="COBW-RELATED"/>
    <property type="match status" value="1"/>
</dbReference>
<gene>
    <name evidence="1" type="ORF">ABVT43_10915</name>
</gene>
<reference evidence="1 2" key="1">
    <citation type="submission" date="2024-06" db="EMBL/GenBank/DDBJ databases">
        <authorList>
            <person name="Li F."/>
        </authorList>
    </citation>
    <scope>NUCLEOTIDE SEQUENCE [LARGE SCALE GENOMIC DNA]</scope>
    <source>
        <strain evidence="1 2">GXAS 311</strain>
    </source>
</reference>
<comment type="caution">
    <text evidence="1">The sequence shown here is derived from an EMBL/GenBank/DDBJ whole genome shotgun (WGS) entry which is preliminary data.</text>
</comment>
<evidence type="ECO:0000313" key="1">
    <source>
        <dbReference type="EMBL" id="MET1255636.1"/>
    </source>
</evidence>
<dbReference type="InterPro" id="IPR003495">
    <property type="entry name" value="CobW/HypB/UreG_nucleotide-bd"/>
</dbReference>
<protein>
    <submittedName>
        <fullName evidence="1">GTP-binding protein</fullName>
    </submittedName>
</protein>
<organism evidence="1 2">
    <name type="scientific">Aliikangiella maris</name>
    <dbReference type="NCBI Taxonomy" id="3162458"/>
    <lineage>
        <taxon>Bacteria</taxon>
        <taxon>Pseudomonadati</taxon>
        <taxon>Pseudomonadota</taxon>
        <taxon>Gammaproteobacteria</taxon>
        <taxon>Oceanospirillales</taxon>
        <taxon>Pleioneaceae</taxon>
        <taxon>Aliikangiella</taxon>
    </lineage>
</organism>